<sequence length="95" mass="10424">MDQQITTVISHMAKSHLELARIIEAKRQSVVHAAKLVTAIPNENPSVEGFEGTTDFALQVTKNVTSYLNSLADLEEALAENLTQVMKELNSNEGE</sequence>
<protein>
    <submittedName>
        <fullName evidence="1">Nucleoside-diphosphate sugar epimerase</fullName>
    </submittedName>
</protein>
<evidence type="ECO:0000313" key="2">
    <source>
        <dbReference type="Proteomes" id="UP000250369"/>
    </source>
</evidence>
<dbReference type="EMBL" id="QMFB01000003">
    <property type="protein sequence ID" value="RAV22067.1"/>
    <property type="molecule type" value="Genomic_DNA"/>
</dbReference>
<reference evidence="1 2" key="1">
    <citation type="journal article" date="2009" name="Int. J. Syst. Evol. Microbiol.">
        <title>Paenibacillus contaminans sp. nov., isolated from a contaminated laboratory plate.</title>
        <authorList>
            <person name="Chou J.H."/>
            <person name="Lee J.H."/>
            <person name="Lin M.C."/>
            <person name="Chang P.S."/>
            <person name="Arun A.B."/>
            <person name="Young C.C."/>
            <person name="Chen W.M."/>
        </authorList>
    </citation>
    <scope>NUCLEOTIDE SEQUENCE [LARGE SCALE GENOMIC DNA]</scope>
    <source>
        <strain evidence="1 2">CKOBP-6</strain>
    </source>
</reference>
<dbReference type="OrthoDB" id="2624347at2"/>
<accession>A0A329MW16</accession>
<dbReference type="RefSeq" id="WP_113030376.1">
    <property type="nucleotide sequence ID" value="NZ_QMFB01000003.1"/>
</dbReference>
<dbReference type="AlphaFoldDB" id="A0A329MW16"/>
<organism evidence="1 2">
    <name type="scientific">Paenibacillus contaminans</name>
    <dbReference type="NCBI Taxonomy" id="450362"/>
    <lineage>
        <taxon>Bacteria</taxon>
        <taxon>Bacillati</taxon>
        <taxon>Bacillota</taxon>
        <taxon>Bacilli</taxon>
        <taxon>Bacillales</taxon>
        <taxon>Paenibacillaceae</taxon>
        <taxon>Paenibacillus</taxon>
    </lineage>
</organism>
<comment type="caution">
    <text evidence="1">The sequence shown here is derived from an EMBL/GenBank/DDBJ whole genome shotgun (WGS) entry which is preliminary data.</text>
</comment>
<gene>
    <name evidence="1" type="ORF">DQG23_08520</name>
</gene>
<dbReference type="Proteomes" id="UP000250369">
    <property type="component" value="Unassembled WGS sequence"/>
</dbReference>
<evidence type="ECO:0000313" key="1">
    <source>
        <dbReference type="EMBL" id="RAV22067.1"/>
    </source>
</evidence>
<keyword evidence="2" id="KW-1185">Reference proteome</keyword>
<name>A0A329MW16_9BACL</name>
<proteinExistence type="predicted"/>